<accession>A0ABD3HZS3</accession>
<organism evidence="1 2">
    <name type="scientific">Riccia sorocarpa</name>
    <dbReference type="NCBI Taxonomy" id="122646"/>
    <lineage>
        <taxon>Eukaryota</taxon>
        <taxon>Viridiplantae</taxon>
        <taxon>Streptophyta</taxon>
        <taxon>Embryophyta</taxon>
        <taxon>Marchantiophyta</taxon>
        <taxon>Marchantiopsida</taxon>
        <taxon>Marchantiidae</taxon>
        <taxon>Marchantiales</taxon>
        <taxon>Ricciaceae</taxon>
        <taxon>Riccia</taxon>
    </lineage>
</organism>
<dbReference type="Proteomes" id="UP001633002">
    <property type="component" value="Unassembled WGS sequence"/>
</dbReference>
<evidence type="ECO:0000313" key="2">
    <source>
        <dbReference type="Proteomes" id="UP001633002"/>
    </source>
</evidence>
<name>A0ABD3HZS3_9MARC</name>
<dbReference type="EMBL" id="JBJQOH010000002">
    <property type="protein sequence ID" value="KAL3696309.1"/>
    <property type="molecule type" value="Genomic_DNA"/>
</dbReference>
<protein>
    <submittedName>
        <fullName evidence="1">Uncharacterized protein</fullName>
    </submittedName>
</protein>
<dbReference type="AlphaFoldDB" id="A0ABD3HZS3"/>
<gene>
    <name evidence="1" type="ORF">R1sor_010385</name>
</gene>
<evidence type="ECO:0000313" key="1">
    <source>
        <dbReference type="EMBL" id="KAL3696309.1"/>
    </source>
</evidence>
<keyword evidence="2" id="KW-1185">Reference proteome</keyword>
<comment type="caution">
    <text evidence="1">The sequence shown here is derived from an EMBL/GenBank/DDBJ whole genome shotgun (WGS) entry which is preliminary data.</text>
</comment>
<reference evidence="1 2" key="1">
    <citation type="submission" date="2024-09" db="EMBL/GenBank/DDBJ databases">
        <title>Chromosome-scale assembly of Riccia sorocarpa.</title>
        <authorList>
            <person name="Paukszto L."/>
        </authorList>
    </citation>
    <scope>NUCLEOTIDE SEQUENCE [LARGE SCALE GENOMIC DNA]</scope>
    <source>
        <strain evidence="1">LP-2024</strain>
        <tissue evidence="1">Aerial parts of the thallus</tissue>
    </source>
</reference>
<sequence>MAAAQAKPFEIDDIVVNANIRKSKLCWFLREAINVYGARSLFLASSKKEPVNMGIVAYLALENDTVEVLVQNEQELVNYDLLVKNFSVKKCDPSVKTLLGDDVDIQSLSQAIVDDPKWKFIERDCIKFTLRLGILTPPEGANVADLIPHNEAWAAYKESQERKKKGAQT</sequence>
<proteinExistence type="predicted"/>